<evidence type="ECO:0000256" key="5">
    <source>
        <dbReference type="ARBA" id="ARBA00023242"/>
    </source>
</evidence>
<accession>A0A1B9G286</accession>
<dbReference type="PANTHER" id="PTHR15341:SF3">
    <property type="entry name" value="NUCLEAR NUCLEIC ACID-BINDING PROTEIN C1D"/>
    <property type="match status" value="1"/>
</dbReference>
<gene>
    <name evidence="8" type="ORF">I302_04943</name>
    <name evidence="9" type="ORF">I302_105821</name>
</gene>
<evidence type="ECO:0000256" key="3">
    <source>
        <dbReference type="ARBA" id="ARBA00022552"/>
    </source>
</evidence>
<dbReference type="GO" id="GO:0003723">
    <property type="term" value="F:RNA binding"/>
    <property type="evidence" value="ECO:0007669"/>
    <property type="project" value="UniProtKB-UniRule"/>
</dbReference>
<sequence length="217" mass="24327">MSDSIDSDPKTTLETLISSLSTVENSLESLLENEGSSTWSEKVEKLSMMDRAKMDVLVSYTVNDLIWIYLKLKGVDPEKHEVTGELDRIKTYYTKIKSIEEPDTRRNKIDQSAAHRFIKSSLPRSQHLPPTSAAQLAAQQAQNAVAEQEQEESLRRLSKAGRFRFIEKEGRETIIPGQGGEDEDMEEDDDAGTEGEGDDGVNAEEFLKGVEEEMKGQ</sequence>
<proteinExistence type="inferred from homology"/>
<evidence type="ECO:0000256" key="7">
    <source>
        <dbReference type="SAM" id="MobiDB-lite"/>
    </source>
</evidence>
<dbReference type="VEuPathDB" id="FungiDB:I302_04943"/>
<dbReference type="GO" id="GO:0003677">
    <property type="term" value="F:DNA binding"/>
    <property type="evidence" value="ECO:0007669"/>
    <property type="project" value="TreeGrafter"/>
</dbReference>
<dbReference type="GO" id="GO:0010468">
    <property type="term" value="P:regulation of gene expression"/>
    <property type="evidence" value="ECO:0007669"/>
    <property type="project" value="TreeGrafter"/>
</dbReference>
<keyword evidence="10" id="KW-1185">Reference proteome</keyword>
<evidence type="ECO:0000313" key="8">
    <source>
        <dbReference type="EMBL" id="OCF25133.1"/>
    </source>
</evidence>
<evidence type="ECO:0000256" key="6">
    <source>
        <dbReference type="RuleBase" id="RU368003"/>
    </source>
</evidence>
<dbReference type="Pfam" id="PF04000">
    <property type="entry name" value="Sas10_Utp3"/>
    <property type="match status" value="1"/>
</dbReference>
<evidence type="ECO:0000313" key="10">
    <source>
        <dbReference type="Proteomes" id="UP000092730"/>
    </source>
</evidence>
<keyword evidence="5 6" id="KW-0539">Nucleus</keyword>
<dbReference type="RefSeq" id="XP_019046203.1">
    <property type="nucleotide sequence ID" value="XM_019191573.1"/>
</dbReference>
<dbReference type="AlphaFoldDB" id="A0A1B9G286"/>
<comment type="similarity">
    <text evidence="2 6">Belongs to the C1D family.</text>
</comment>
<feature type="region of interest" description="Disordered" evidence="7">
    <location>
        <begin position="168"/>
        <end position="203"/>
    </location>
</feature>
<reference evidence="8" key="3">
    <citation type="submission" date="2014-01" db="EMBL/GenBank/DDBJ databases">
        <title>Evolution of pathogenesis and genome organization in the Tremellales.</title>
        <authorList>
            <person name="Cuomo C."/>
            <person name="Litvintseva A."/>
            <person name="Heitman J."/>
            <person name="Chen Y."/>
            <person name="Sun S."/>
            <person name="Springer D."/>
            <person name="Dromer F."/>
            <person name="Young S."/>
            <person name="Zeng Q."/>
            <person name="Chapman S."/>
            <person name="Gujja S."/>
            <person name="Saif S."/>
            <person name="Birren B."/>
        </authorList>
    </citation>
    <scope>NUCLEOTIDE SEQUENCE</scope>
    <source>
        <strain evidence="8">CBS 10118</strain>
    </source>
</reference>
<evidence type="ECO:0000256" key="4">
    <source>
        <dbReference type="ARBA" id="ARBA00022884"/>
    </source>
</evidence>
<dbReference type="InterPro" id="IPR011082">
    <property type="entry name" value="Exosome-assoc_fac/DNA_repair"/>
</dbReference>
<dbReference type="EMBL" id="CP144544">
    <property type="protein sequence ID" value="WVW83800.1"/>
    <property type="molecule type" value="Genomic_DNA"/>
</dbReference>
<keyword evidence="4 6" id="KW-0694">RNA-binding</keyword>
<comment type="function">
    <text evidence="6">Required for exosome-dependent processing of pre-rRNA and small nucleolar RNA (snRNA) precursors. Involved in processing of 35S pre-rRNA at the A0, A1 and A2 sites.</text>
</comment>
<evidence type="ECO:0000313" key="9">
    <source>
        <dbReference type="EMBL" id="WVW83800.1"/>
    </source>
</evidence>
<name>A0A1B9G286_9TREE</name>
<dbReference type="Proteomes" id="UP000092730">
    <property type="component" value="Chromosome 4"/>
</dbReference>
<dbReference type="GO" id="GO:0005730">
    <property type="term" value="C:nucleolus"/>
    <property type="evidence" value="ECO:0007669"/>
    <property type="project" value="TreeGrafter"/>
</dbReference>
<dbReference type="GeneID" id="30209342"/>
<evidence type="ECO:0000256" key="1">
    <source>
        <dbReference type="ARBA" id="ARBA00004123"/>
    </source>
</evidence>
<comment type="subcellular location">
    <subcellularLocation>
        <location evidence="1 6">Nucleus</location>
    </subcellularLocation>
</comment>
<keyword evidence="3 6" id="KW-0698">rRNA processing</keyword>
<organism evidence="8">
    <name type="scientific">Kwoniella bestiolae CBS 10118</name>
    <dbReference type="NCBI Taxonomy" id="1296100"/>
    <lineage>
        <taxon>Eukaryota</taxon>
        <taxon>Fungi</taxon>
        <taxon>Dikarya</taxon>
        <taxon>Basidiomycota</taxon>
        <taxon>Agaricomycotina</taxon>
        <taxon>Tremellomycetes</taxon>
        <taxon>Tremellales</taxon>
        <taxon>Cryptococcaceae</taxon>
        <taxon>Kwoniella</taxon>
    </lineage>
</organism>
<protein>
    <recommendedName>
        <fullName evidence="6">Exosome complex protein</fullName>
    </recommendedName>
</protein>
<dbReference type="EMBL" id="KI894021">
    <property type="protein sequence ID" value="OCF25133.1"/>
    <property type="molecule type" value="Genomic_DNA"/>
</dbReference>
<reference evidence="9" key="2">
    <citation type="submission" date="2013-07" db="EMBL/GenBank/DDBJ databases">
        <authorList>
            <consortium name="The Broad Institute Genome Sequencing Platform"/>
            <person name="Cuomo C."/>
            <person name="Litvintseva A."/>
            <person name="Chen Y."/>
            <person name="Heitman J."/>
            <person name="Sun S."/>
            <person name="Springer D."/>
            <person name="Dromer F."/>
            <person name="Young S.K."/>
            <person name="Zeng Q."/>
            <person name="Gargeya S."/>
            <person name="Fitzgerald M."/>
            <person name="Abouelleil A."/>
            <person name="Alvarado L."/>
            <person name="Berlin A.M."/>
            <person name="Chapman S.B."/>
            <person name="Dewar J."/>
            <person name="Goldberg J."/>
            <person name="Griggs A."/>
            <person name="Gujja S."/>
            <person name="Hansen M."/>
            <person name="Howarth C."/>
            <person name="Imamovic A."/>
            <person name="Larimer J."/>
            <person name="McCowan C."/>
            <person name="Murphy C."/>
            <person name="Pearson M."/>
            <person name="Priest M."/>
            <person name="Roberts A."/>
            <person name="Saif S."/>
            <person name="Shea T."/>
            <person name="Sykes S."/>
            <person name="Wortman J."/>
            <person name="Nusbaum C."/>
            <person name="Birren B."/>
        </authorList>
    </citation>
    <scope>NUCLEOTIDE SEQUENCE</scope>
    <source>
        <strain evidence="9">CBS 10118</strain>
    </source>
</reference>
<reference evidence="8" key="1">
    <citation type="submission" date="2013-07" db="EMBL/GenBank/DDBJ databases">
        <title>The Genome Sequence of Cryptococcus bestiolae CBS10118.</title>
        <authorList>
            <consortium name="The Broad Institute Genome Sequencing Platform"/>
            <person name="Cuomo C."/>
            <person name="Litvintseva A."/>
            <person name="Chen Y."/>
            <person name="Heitman J."/>
            <person name="Sun S."/>
            <person name="Springer D."/>
            <person name="Dromer F."/>
            <person name="Young S.K."/>
            <person name="Zeng Q."/>
            <person name="Gargeya S."/>
            <person name="Fitzgerald M."/>
            <person name="Abouelleil A."/>
            <person name="Alvarado L."/>
            <person name="Berlin A.M."/>
            <person name="Chapman S.B."/>
            <person name="Dewar J."/>
            <person name="Goldberg J."/>
            <person name="Griggs A."/>
            <person name="Gujja S."/>
            <person name="Hansen M."/>
            <person name="Howarth C."/>
            <person name="Imamovic A."/>
            <person name="Larimer J."/>
            <person name="McCowan C."/>
            <person name="Murphy C."/>
            <person name="Pearson M."/>
            <person name="Priest M."/>
            <person name="Roberts A."/>
            <person name="Saif S."/>
            <person name="Shea T."/>
            <person name="Sykes S."/>
            <person name="Wortman J."/>
            <person name="Nusbaum C."/>
            <person name="Birren B."/>
        </authorList>
    </citation>
    <scope>NUCLEOTIDE SEQUENCE [LARGE SCALE GENOMIC DNA]</scope>
    <source>
        <strain evidence="8">CBS 10118</strain>
    </source>
</reference>
<feature type="compositionally biased region" description="Acidic residues" evidence="7">
    <location>
        <begin position="180"/>
        <end position="202"/>
    </location>
</feature>
<dbReference type="GO" id="GO:0000178">
    <property type="term" value="C:exosome (RNase complex)"/>
    <property type="evidence" value="ECO:0007669"/>
    <property type="project" value="TreeGrafter"/>
</dbReference>
<evidence type="ECO:0000256" key="2">
    <source>
        <dbReference type="ARBA" id="ARBA00009154"/>
    </source>
</evidence>
<dbReference type="STRING" id="1296100.A0A1B9G286"/>
<dbReference type="PANTHER" id="PTHR15341">
    <property type="entry name" value="SUN-COR STEROID HORMONE RECEPTOR CO-REPRESSOR"/>
    <property type="match status" value="1"/>
</dbReference>
<dbReference type="GO" id="GO:0000460">
    <property type="term" value="P:maturation of 5.8S rRNA"/>
    <property type="evidence" value="ECO:0007669"/>
    <property type="project" value="TreeGrafter"/>
</dbReference>
<dbReference type="OrthoDB" id="1421013at2759"/>
<dbReference type="InterPro" id="IPR007146">
    <property type="entry name" value="Sas10/Utp3/C1D"/>
</dbReference>
<dbReference type="KEGG" id="kbi:30209342"/>
<reference evidence="9" key="4">
    <citation type="submission" date="2024-02" db="EMBL/GenBank/DDBJ databases">
        <title>Comparative genomics of Cryptococcus and Kwoniella reveals pathogenesis evolution and contrasting modes of karyotype evolution via chromosome fusion or intercentromeric recombination.</title>
        <authorList>
            <person name="Coelho M.A."/>
            <person name="David-Palma M."/>
            <person name="Shea T."/>
            <person name="Bowers K."/>
            <person name="McGinley-Smith S."/>
            <person name="Mohammad A.W."/>
            <person name="Gnirke A."/>
            <person name="Yurkov A.M."/>
            <person name="Nowrousian M."/>
            <person name="Sun S."/>
            <person name="Cuomo C.A."/>
            <person name="Heitman J."/>
        </authorList>
    </citation>
    <scope>NUCLEOTIDE SEQUENCE</scope>
    <source>
        <strain evidence="9">CBS 10118</strain>
    </source>
</reference>